<comment type="caution">
    <text evidence="2">The sequence shown here is derived from an EMBL/GenBank/DDBJ whole genome shotgun (WGS) entry which is preliminary data.</text>
</comment>
<feature type="region of interest" description="Disordered" evidence="1">
    <location>
        <begin position="15"/>
        <end position="101"/>
    </location>
</feature>
<proteinExistence type="predicted"/>
<reference evidence="2" key="1">
    <citation type="journal article" date="2020" name="bioRxiv">
        <title>Genomic and phenotypic heterogeneity of clinical isolates of the human pathogens Aspergillus fumigatus, Aspergillus lentulus and Aspergillus fumigatiaffinis.</title>
        <authorList>
            <person name="dos Santos R.A.C."/>
            <person name="Steenwyk J.L."/>
            <person name="Rivero-Menendez O."/>
            <person name="Mead M.E."/>
            <person name="Silva L.P."/>
            <person name="Bastos R.W."/>
            <person name="Alastruey-Izquierdo A."/>
            <person name="Goldman G.H."/>
            <person name="Rokas A."/>
        </authorList>
    </citation>
    <scope>NUCLEOTIDE SEQUENCE</scope>
    <source>
        <strain evidence="2">CNM-CM6805</strain>
    </source>
</reference>
<sequence>MKQISLSSLAKRKVEVNISSKPAPEDKPEPTTPELEPTPTAHKRQVEYPADHLATLGVGNPNMPAPPPPRPAPVKRQNVLVPAPEPPPTPVDKWEANIDSD</sequence>
<gene>
    <name evidence="2" type="ORF">CNMCM6805_002767</name>
</gene>
<protein>
    <submittedName>
        <fullName evidence="2">Uncharacterized protein</fullName>
    </submittedName>
</protein>
<feature type="compositionally biased region" description="Pro residues" evidence="1">
    <location>
        <begin position="63"/>
        <end position="72"/>
    </location>
</feature>
<organism evidence="2 3">
    <name type="scientific">Aspergillus fumigatiaffinis</name>
    <dbReference type="NCBI Taxonomy" id="340414"/>
    <lineage>
        <taxon>Eukaryota</taxon>
        <taxon>Fungi</taxon>
        <taxon>Dikarya</taxon>
        <taxon>Ascomycota</taxon>
        <taxon>Pezizomycotina</taxon>
        <taxon>Eurotiomycetes</taxon>
        <taxon>Eurotiomycetidae</taxon>
        <taxon>Eurotiales</taxon>
        <taxon>Aspergillaceae</taxon>
        <taxon>Aspergillus</taxon>
        <taxon>Aspergillus subgen. Fumigati</taxon>
    </lineage>
</organism>
<dbReference type="AlphaFoldDB" id="A0A8H4EF49"/>
<evidence type="ECO:0000313" key="2">
    <source>
        <dbReference type="EMBL" id="KAF4227672.1"/>
    </source>
</evidence>
<feature type="compositionally biased region" description="Basic and acidic residues" evidence="1">
    <location>
        <begin position="92"/>
        <end position="101"/>
    </location>
</feature>
<evidence type="ECO:0000256" key="1">
    <source>
        <dbReference type="SAM" id="MobiDB-lite"/>
    </source>
</evidence>
<accession>A0A8H4EF49</accession>
<name>A0A8H4EF49_9EURO</name>
<evidence type="ECO:0000313" key="3">
    <source>
        <dbReference type="Proteomes" id="UP000653565"/>
    </source>
</evidence>
<dbReference type="Proteomes" id="UP000653565">
    <property type="component" value="Unassembled WGS sequence"/>
</dbReference>
<dbReference type="EMBL" id="JAAAPX010000171">
    <property type="protein sequence ID" value="KAF4227672.1"/>
    <property type="molecule type" value="Genomic_DNA"/>
</dbReference>
<reference evidence="2" key="2">
    <citation type="submission" date="2020-04" db="EMBL/GenBank/DDBJ databases">
        <authorList>
            <person name="Santos R.A.C."/>
            <person name="Steenwyk J.L."/>
            <person name="Rivero-Menendez O."/>
            <person name="Mead M.E."/>
            <person name="Silva L.P."/>
            <person name="Bastos R.W."/>
            <person name="Alastruey-Izquierdo A."/>
            <person name="Goldman G.H."/>
            <person name="Rokas A."/>
        </authorList>
    </citation>
    <scope>NUCLEOTIDE SEQUENCE</scope>
    <source>
        <strain evidence="2">CNM-CM6805</strain>
    </source>
</reference>
<keyword evidence="3" id="KW-1185">Reference proteome</keyword>